<organism evidence="11 12">
    <name type="scientific">Sphingomonas qilianensis</name>
    <dbReference type="NCBI Taxonomy" id="1736690"/>
    <lineage>
        <taxon>Bacteria</taxon>
        <taxon>Pseudomonadati</taxon>
        <taxon>Pseudomonadota</taxon>
        <taxon>Alphaproteobacteria</taxon>
        <taxon>Sphingomonadales</taxon>
        <taxon>Sphingomonadaceae</taxon>
        <taxon>Sphingomonas</taxon>
    </lineage>
</organism>
<evidence type="ECO:0000259" key="10">
    <source>
        <dbReference type="Pfam" id="PF02729"/>
    </source>
</evidence>
<sequence>MQPSDHSPAASLPGSAVFPHRHLTGIAGLKPHEITFLLDEAEQWVAANRGSKKNDKRLRGLTQINAFFENSTRTLLSFEIAGKRLRADVVNVHAAQSSVKKGETLIDTAMTLNAMRADVIVIRHGSSGAVRLIADKVDCPVLNAGDGSHEHPTQALLDALTIRRRRGTIHNQRVVICGDVLHSRVARSNILALTSLAADVRVCAPSTLMPAAIERMGVTPFTDFDQALEGADVVMMLRLQNERMAGGFVPSNREFHLRYGLTLKRLAKAQPGALVMHPGPMNRGVEIDSAVADHVDQSAITEQVEMGVAVRMACLDVLTRRSRGVKGWA</sequence>
<evidence type="ECO:0000313" key="12">
    <source>
        <dbReference type="Proteomes" id="UP001404104"/>
    </source>
</evidence>
<feature type="binding site" evidence="8">
    <location>
        <position position="184"/>
    </location>
    <ligand>
        <name>L-aspartate</name>
        <dbReference type="ChEBI" id="CHEBI:29991"/>
    </ligand>
</feature>
<dbReference type="Pfam" id="PF02729">
    <property type="entry name" value="OTCace_N"/>
    <property type="match status" value="1"/>
</dbReference>
<evidence type="ECO:0000256" key="1">
    <source>
        <dbReference type="ARBA" id="ARBA00003822"/>
    </source>
</evidence>
<dbReference type="Gene3D" id="3.40.50.1370">
    <property type="entry name" value="Aspartate/ornithine carbamoyltransferase"/>
    <property type="match status" value="2"/>
</dbReference>
<name>A0ABU9XMX6_9SPHN</name>
<dbReference type="Proteomes" id="UP001404104">
    <property type="component" value="Unassembled WGS sequence"/>
</dbReference>
<evidence type="ECO:0000313" key="11">
    <source>
        <dbReference type="EMBL" id="MEN2785176.1"/>
    </source>
</evidence>
<dbReference type="GO" id="GO:0004070">
    <property type="term" value="F:aspartate carbamoyltransferase activity"/>
    <property type="evidence" value="ECO:0007669"/>
    <property type="project" value="UniProtKB-EC"/>
</dbReference>
<comment type="function">
    <text evidence="6 8">Catalyzes the condensation of carbamoyl phosphate and aspartate to form carbamoyl aspartate and inorganic phosphate, the committed step in the de novo pyrimidine nucleotide biosynthesis pathway.</text>
</comment>
<dbReference type="InterPro" id="IPR036901">
    <property type="entry name" value="Asp/Orn_carbamoylTrfase_sf"/>
</dbReference>
<dbReference type="HAMAP" id="MF_00001">
    <property type="entry name" value="Asp_carb_tr"/>
    <property type="match status" value="1"/>
</dbReference>
<keyword evidence="5 8" id="KW-0665">Pyrimidine biosynthesis</keyword>
<comment type="catalytic activity">
    <reaction evidence="7 8">
        <text>carbamoyl phosphate + L-aspartate = N-carbamoyl-L-aspartate + phosphate + H(+)</text>
        <dbReference type="Rhea" id="RHEA:20013"/>
        <dbReference type="ChEBI" id="CHEBI:15378"/>
        <dbReference type="ChEBI" id="CHEBI:29991"/>
        <dbReference type="ChEBI" id="CHEBI:32814"/>
        <dbReference type="ChEBI" id="CHEBI:43474"/>
        <dbReference type="ChEBI" id="CHEBI:58228"/>
        <dbReference type="EC" id="2.1.3.2"/>
    </reaction>
</comment>
<dbReference type="InterPro" id="IPR006130">
    <property type="entry name" value="Asp/Orn_carbamoylTrfase"/>
</dbReference>
<feature type="binding site" evidence="8">
    <location>
        <position position="279"/>
    </location>
    <ligand>
        <name>carbamoyl phosphate</name>
        <dbReference type="ChEBI" id="CHEBI:58228"/>
    </ligand>
</feature>
<dbReference type="EC" id="2.1.3.2" evidence="8"/>
<dbReference type="PANTHER" id="PTHR45753:SF6">
    <property type="entry name" value="ASPARTATE CARBAMOYLTRANSFERASE"/>
    <property type="match status" value="1"/>
</dbReference>
<dbReference type="EMBL" id="JBDIMF010000001">
    <property type="protein sequence ID" value="MEN2785176.1"/>
    <property type="molecule type" value="Genomic_DNA"/>
</dbReference>
<evidence type="ECO:0000256" key="7">
    <source>
        <dbReference type="ARBA" id="ARBA00048859"/>
    </source>
</evidence>
<dbReference type="PROSITE" id="PS00097">
    <property type="entry name" value="CARBAMOYLTRANSFERASE"/>
    <property type="match status" value="1"/>
</dbReference>
<feature type="binding site" evidence="8">
    <location>
        <position position="280"/>
    </location>
    <ligand>
        <name>carbamoyl phosphate</name>
        <dbReference type="ChEBI" id="CHEBI:58228"/>
    </ligand>
</feature>
<dbReference type="PANTHER" id="PTHR45753">
    <property type="entry name" value="ORNITHINE CARBAMOYLTRANSFERASE, MITOCHONDRIAL"/>
    <property type="match status" value="1"/>
</dbReference>
<feature type="binding site" evidence="8">
    <location>
        <position position="151"/>
    </location>
    <ligand>
        <name>carbamoyl phosphate</name>
        <dbReference type="ChEBI" id="CHEBI:58228"/>
    </ligand>
</feature>
<evidence type="ECO:0000256" key="4">
    <source>
        <dbReference type="ARBA" id="ARBA00022679"/>
    </source>
</evidence>
<feature type="binding site" evidence="8">
    <location>
        <position position="123"/>
    </location>
    <ligand>
        <name>carbamoyl phosphate</name>
        <dbReference type="ChEBI" id="CHEBI:58228"/>
    </ligand>
</feature>
<feature type="domain" description="Aspartate/ornithine carbamoyltransferase carbamoyl-P binding" evidence="10">
    <location>
        <begin position="21"/>
        <end position="163"/>
    </location>
</feature>
<proteinExistence type="inferred from homology"/>
<reference evidence="11 12" key="1">
    <citation type="submission" date="2024-05" db="EMBL/GenBank/DDBJ databases">
        <authorList>
            <person name="Liu Q."/>
            <person name="Xin Y.-H."/>
        </authorList>
    </citation>
    <scope>NUCLEOTIDE SEQUENCE [LARGE SCALE GENOMIC DNA]</scope>
    <source>
        <strain evidence="11 12">CGMCC 1.15349</strain>
    </source>
</reference>
<feature type="domain" description="Aspartate/ornithine carbamoyltransferase Asp/Orn-binding" evidence="9">
    <location>
        <begin position="171"/>
        <end position="317"/>
    </location>
</feature>
<accession>A0ABU9XMX6</accession>
<evidence type="ECO:0000256" key="5">
    <source>
        <dbReference type="ARBA" id="ARBA00022975"/>
    </source>
</evidence>
<dbReference type="NCBIfam" id="TIGR00670">
    <property type="entry name" value="asp_carb_tr"/>
    <property type="match status" value="1"/>
</dbReference>
<feature type="binding site" evidence="8">
    <location>
        <position position="238"/>
    </location>
    <ligand>
        <name>L-aspartate</name>
        <dbReference type="ChEBI" id="CHEBI:29991"/>
    </ligand>
</feature>
<dbReference type="InterPro" id="IPR006131">
    <property type="entry name" value="Asp_carbamoyltransf_Asp/Orn-bd"/>
</dbReference>
<dbReference type="Pfam" id="PF00185">
    <property type="entry name" value="OTCace"/>
    <property type="match status" value="1"/>
</dbReference>
<comment type="similarity">
    <text evidence="3 8">Belongs to the aspartate/ornithine carbamoyltransferase superfamily. ATCase family.</text>
</comment>
<dbReference type="PRINTS" id="PR00100">
    <property type="entry name" value="AOTCASE"/>
</dbReference>
<keyword evidence="12" id="KW-1185">Reference proteome</keyword>
<evidence type="ECO:0000256" key="2">
    <source>
        <dbReference type="ARBA" id="ARBA00004852"/>
    </source>
</evidence>
<comment type="pathway">
    <text evidence="2 8">Pyrimidine metabolism; UMP biosynthesis via de novo pathway; (S)-dihydroorotate from bicarbonate: step 2/3.</text>
</comment>
<protein>
    <recommendedName>
        <fullName evidence="8">Aspartate carbamoyltransferase</fullName>
        <ecNumber evidence="8">2.1.3.2</ecNumber>
    </recommendedName>
    <alternativeName>
        <fullName evidence="8">Aspartate transcarbamylase</fullName>
        <shortName evidence="8">ATCase</shortName>
    </alternativeName>
</protein>
<dbReference type="RefSeq" id="WP_345862585.1">
    <property type="nucleotide sequence ID" value="NZ_JBDIMF010000001.1"/>
</dbReference>
<dbReference type="InterPro" id="IPR006132">
    <property type="entry name" value="Asp/Orn_carbamoyltranf_P-bd"/>
</dbReference>
<dbReference type="PRINTS" id="PR00101">
    <property type="entry name" value="ATCASE"/>
</dbReference>
<evidence type="ECO:0000259" key="9">
    <source>
        <dbReference type="Pfam" id="PF00185"/>
    </source>
</evidence>
<dbReference type="SUPFAM" id="SSF53671">
    <property type="entry name" value="Aspartate/ornithine carbamoyltransferase"/>
    <property type="match status" value="1"/>
</dbReference>
<comment type="function">
    <text evidence="1">Reversibly catalyzes the transfer of the carbamoyl group from carbamoyl phosphate (CP) to the N(epsilon) atom of ornithine (ORN) to produce L-citrulline.</text>
</comment>
<feature type="binding site" evidence="8">
    <location>
        <position position="101"/>
    </location>
    <ligand>
        <name>L-aspartate</name>
        <dbReference type="ChEBI" id="CHEBI:29991"/>
    </ligand>
</feature>
<gene>
    <name evidence="8" type="primary">pyrB</name>
    <name evidence="11" type="ORF">ABC969_01935</name>
</gene>
<keyword evidence="4 8" id="KW-0808">Transferase</keyword>
<evidence type="ECO:0000256" key="6">
    <source>
        <dbReference type="ARBA" id="ARBA00043884"/>
    </source>
</evidence>
<evidence type="ECO:0000256" key="8">
    <source>
        <dbReference type="HAMAP-Rule" id="MF_00001"/>
    </source>
</evidence>
<evidence type="ECO:0000256" key="3">
    <source>
        <dbReference type="ARBA" id="ARBA00008896"/>
    </source>
</evidence>
<comment type="caution">
    <text evidence="11">The sequence shown here is derived from an EMBL/GenBank/DDBJ whole genome shotgun (WGS) entry which is preliminary data.</text>
</comment>
<feature type="binding site" evidence="8">
    <location>
        <position position="154"/>
    </location>
    <ligand>
        <name>carbamoyl phosphate</name>
        <dbReference type="ChEBI" id="CHEBI:58228"/>
    </ligand>
</feature>
<feature type="binding site" evidence="8">
    <location>
        <position position="74"/>
    </location>
    <ligand>
        <name>carbamoyl phosphate</name>
        <dbReference type="ChEBI" id="CHEBI:58228"/>
    </ligand>
</feature>
<feature type="binding site" evidence="8">
    <location>
        <position position="73"/>
    </location>
    <ligand>
        <name>carbamoyl phosphate</name>
        <dbReference type="ChEBI" id="CHEBI:58228"/>
    </ligand>
</feature>
<comment type="subunit">
    <text evidence="8">Heterododecamer (2C3:3R2) of six catalytic PyrB chains organized as two trimers (C3), and six regulatory PyrI chains organized as three dimers (R2).</text>
</comment>
<dbReference type="NCBIfam" id="NF002032">
    <property type="entry name" value="PRK00856.1"/>
    <property type="match status" value="1"/>
</dbReference>
<dbReference type="InterPro" id="IPR002082">
    <property type="entry name" value="Asp_carbamoyltransf"/>
</dbReference>